<evidence type="ECO:0000313" key="2">
    <source>
        <dbReference type="EMBL" id="QTL40564.1"/>
    </source>
</evidence>
<gene>
    <name evidence="2" type="ORF">HGO23_04015</name>
</gene>
<evidence type="ECO:0000256" key="1">
    <source>
        <dbReference type="SAM" id="MobiDB-lite"/>
    </source>
</evidence>
<dbReference type="EMBL" id="CP072455">
    <property type="protein sequence ID" value="QTL40564.1"/>
    <property type="molecule type" value="Genomic_DNA"/>
</dbReference>
<dbReference type="RefSeq" id="WP_209028033.1">
    <property type="nucleotide sequence ID" value="NZ_CP072455.1"/>
</dbReference>
<dbReference type="Proteomes" id="UP000665047">
    <property type="component" value="Chromosome"/>
</dbReference>
<keyword evidence="3" id="KW-1185">Reference proteome</keyword>
<proteinExistence type="predicted"/>
<organism evidence="2 3">
    <name type="scientific">Xenorhabdus budapestensis</name>
    <dbReference type="NCBI Taxonomy" id="290110"/>
    <lineage>
        <taxon>Bacteria</taxon>
        <taxon>Pseudomonadati</taxon>
        <taxon>Pseudomonadota</taxon>
        <taxon>Gammaproteobacteria</taxon>
        <taxon>Enterobacterales</taxon>
        <taxon>Morganellaceae</taxon>
        <taxon>Xenorhabdus</taxon>
    </lineage>
</organism>
<protein>
    <submittedName>
        <fullName evidence="2">Uncharacterized protein</fullName>
    </submittedName>
</protein>
<evidence type="ECO:0000313" key="3">
    <source>
        <dbReference type="Proteomes" id="UP000665047"/>
    </source>
</evidence>
<accession>A0ABX7VPT9</accession>
<sequence>MTNDYWRSPGCYVPKDPKEQEPYLKELVFAVMINNAPHPASKKASERVNNERIGQLNHKAAFNPPLPQHMQEQRIEQERQAWRNYWSTHRKEHDHYRGDSPRHRHGGIWTGD</sequence>
<reference evidence="2 3" key="1">
    <citation type="submission" date="2021-03" db="EMBL/GenBank/DDBJ databases">
        <title>Complete Genome Sequence Data of Xenorhabdus budapestensis strain C72, a Candidate Biological Control Agent, from China.</title>
        <authorList>
            <person name="LI B."/>
            <person name="WANG S."/>
            <person name="QIU D."/>
        </authorList>
    </citation>
    <scope>NUCLEOTIDE SEQUENCE [LARGE SCALE GENOMIC DNA]</scope>
    <source>
        <strain evidence="2 3">C-7-2</strain>
    </source>
</reference>
<feature type="region of interest" description="Disordered" evidence="1">
    <location>
        <begin position="89"/>
        <end position="112"/>
    </location>
</feature>
<name>A0ABX7VPT9_XENBU</name>
<feature type="compositionally biased region" description="Basic and acidic residues" evidence="1">
    <location>
        <begin position="89"/>
        <end position="101"/>
    </location>
</feature>